<dbReference type="Proteomes" id="UP000619041">
    <property type="component" value="Unassembled WGS sequence"/>
</dbReference>
<feature type="transmembrane region" description="Helical" evidence="1">
    <location>
        <begin position="7"/>
        <end position="25"/>
    </location>
</feature>
<accession>A0ABQ1S9D0</accession>
<organism evidence="2 3">
    <name type="scientific">Tsuneonella deserti</name>
    <dbReference type="NCBI Taxonomy" id="2035528"/>
    <lineage>
        <taxon>Bacteria</taxon>
        <taxon>Pseudomonadati</taxon>
        <taxon>Pseudomonadota</taxon>
        <taxon>Alphaproteobacteria</taxon>
        <taxon>Sphingomonadales</taxon>
        <taxon>Erythrobacteraceae</taxon>
        <taxon>Tsuneonella</taxon>
    </lineage>
</organism>
<sequence>MSAVRNGAAQAGIGLGSAIAVAISWSLHKSIVWAAIQGFLGWFYVIYYALTRPGGLSG</sequence>
<reference evidence="3" key="1">
    <citation type="journal article" date="2019" name="Int. J. Syst. Evol. Microbiol.">
        <title>The Global Catalogue of Microorganisms (GCM) 10K type strain sequencing project: providing services to taxonomists for standard genome sequencing and annotation.</title>
        <authorList>
            <consortium name="The Broad Institute Genomics Platform"/>
            <consortium name="The Broad Institute Genome Sequencing Center for Infectious Disease"/>
            <person name="Wu L."/>
            <person name="Ma J."/>
        </authorList>
    </citation>
    <scope>NUCLEOTIDE SEQUENCE [LARGE SCALE GENOMIC DNA]</scope>
    <source>
        <strain evidence="3">CGMCC 1.15959</strain>
    </source>
</reference>
<gene>
    <name evidence="2" type="ORF">GCM10011515_20560</name>
</gene>
<keyword evidence="3" id="KW-1185">Reference proteome</keyword>
<evidence type="ECO:0000313" key="2">
    <source>
        <dbReference type="EMBL" id="GGE00662.1"/>
    </source>
</evidence>
<name>A0ABQ1S9D0_9SPHN</name>
<dbReference type="EMBL" id="BMKL01000001">
    <property type="protein sequence ID" value="GGE00662.1"/>
    <property type="molecule type" value="Genomic_DNA"/>
</dbReference>
<feature type="transmembrane region" description="Helical" evidence="1">
    <location>
        <begin position="31"/>
        <end position="50"/>
    </location>
</feature>
<protein>
    <submittedName>
        <fullName evidence="2">Uncharacterized protein</fullName>
    </submittedName>
</protein>
<keyword evidence="1" id="KW-1133">Transmembrane helix</keyword>
<keyword evidence="1" id="KW-0472">Membrane</keyword>
<evidence type="ECO:0000256" key="1">
    <source>
        <dbReference type="SAM" id="Phobius"/>
    </source>
</evidence>
<evidence type="ECO:0000313" key="3">
    <source>
        <dbReference type="Proteomes" id="UP000619041"/>
    </source>
</evidence>
<keyword evidence="1" id="KW-0812">Transmembrane</keyword>
<comment type="caution">
    <text evidence="2">The sequence shown here is derived from an EMBL/GenBank/DDBJ whole genome shotgun (WGS) entry which is preliminary data.</text>
</comment>
<dbReference type="RefSeq" id="WP_188645054.1">
    <property type="nucleotide sequence ID" value="NZ_BMKL01000001.1"/>
</dbReference>
<proteinExistence type="predicted"/>